<name>A0A139ASD7_GONPJ</name>
<protein>
    <recommendedName>
        <fullName evidence="2">Cation channel sperm-associated protein subunit beta C-terminal domain-containing protein</fullName>
    </recommendedName>
</protein>
<dbReference type="Pfam" id="PF15149">
    <property type="entry name" value="CATSPERB_C"/>
    <property type="match status" value="1"/>
</dbReference>
<dbReference type="Proteomes" id="UP000070544">
    <property type="component" value="Unassembled WGS sequence"/>
</dbReference>
<dbReference type="OrthoDB" id="2159869at2759"/>
<dbReference type="PANTHER" id="PTHR14705:SF0">
    <property type="entry name" value="CATION CHANNEL SPERM-ASSOCIATED AUXILIARY SUBUNIT BETA"/>
    <property type="match status" value="1"/>
</dbReference>
<accession>A0A139ASD7</accession>
<dbReference type="InterPro" id="IPR048789">
    <property type="entry name" value="CATSPERB_C"/>
</dbReference>
<proteinExistence type="predicted"/>
<dbReference type="InterPro" id="IPR028748">
    <property type="entry name" value="CATSPERB"/>
</dbReference>
<dbReference type="GO" id="GO:0036128">
    <property type="term" value="C:CatSper complex"/>
    <property type="evidence" value="ECO:0007669"/>
    <property type="project" value="InterPro"/>
</dbReference>
<organism evidence="3 4">
    <name type="scientific">Gonapodya prolifera (strain JEL478)</name>
    <name type="common">Monoblepharis prolifera</name>
    <dbReference type="NCBI Taxonomy" id="1344416"/>
    <lineage>
        <taxon>Eukaryota</taxon>
        <taxon>Fungi</taxon>
        <taxon>Fungi incertae sedis</taxon>
        <taxon>Chytridiomycota</taxon>
        <taxon>Chytridiomycota incertae sedis</taxon>
        <taxon>Monoblepharidomycetes</taxon>
        <taxon>Monoblepharidales</taxon>
        <taxon>Gonapodyaceae</taxon>
        <taxon>Gonapodya</taxon>
    </lineage>
</organism>
<dbReference type="AlphaFoldDB" id="A0A139ASD7"/>
<feature type="transmembrane region" description="Helical" evidence="1">
    <location>
        <begin position="793"/>
        <end position="811"/>
    </location>
</feature>
<dbReference type="STRING" id="1344416.A0A139ASD7"/>
<dbReference type="GO" id="GO:0005929">
    <property type="term" value="C:cilium"/>
    <property type="evidence" value="ECO:0007669"/>
    <property type="project" value="TreeGrafter"/>
</dbReference>
<keyword evidence="1" id="KW-0472">Membrane</keyword>
<keyword evidence="4" id="KW-1185">Reference proteome</keyword>
<gene>
    <name evidence="3" type="ORF">M427DRAFT_449604</name>
</gene>
<evidence type="ECO:0000313" key="3">
    <source>
        <dbReference type="EMBL" id="KXS19395.1"/>
    </source>
</evidence>
<reference evidence="3 4" key="1">
    <citation type="journal article" date="2015" name="Genome Biol. Evol.">
        <title>Phylogenomic analyses indicate that early fungi evolved digesting cell walls of algal ancestors of land plants.</title>
        <authorList>
            <person name="Chang Y."/>
            <person name="Wang S."/>
            <person name="Sekimoto S."/>
            <person name="Aerts A.L."/>
            <person name="Choi C."/>
            <person name="Clum A."/>
            <person name="LaButti K.M."/>
            <person name="Lindquist E.A."/>
            <person name="Yee Ngan C."/>
            <person name="Ohm R.A."/>
            <person name="Salamov A.A."/>
            <person name="Grigoriev I.V."/>
            <person name="Spatafora J.W."/>
            <person name="Berbee M.L."/>
        </authorList>
    </citation>
    <scope>NUCLEOTIDE SEQUENCE [LARGE SCALE GENOMIC DNA]</scope>
    <source>
        <strain evidence="3 4">JEL478</strain>
    </source>
</reference>
<dbReference type="PANTHER" id="PTHR14705">
    <property type="entry name" value="CATION CHANNEL SPERM-ASSOCIATED PROTEIN SUBUNIT BETA"/>
    <property type="match status" value="1"/>
</dbReference>
<feature type="domain" description="Cation channel sperm-associated protein subunit beta C-terminal" evidence="2">
    <location>
        <begin position="589"/>
        <end position="812"/>
    </location>
</feature>
<evidence type="ECO:0000313" key="4">
    <source>
        <dbReference type="Proteomes" id="UP000070544"/>
    </source>
</evidence>
<evidence type="ECO:0000259" key="2">
    <source>
        <dbReference type="Pfam" id="PF15149"/>
    </source>
</evidence>
<evidence type="ECO:0000256" key="1">
    <source>
        <dbReference type="SAM" id="Phobius"/>
    </source>
</evidence>
<keyword evidence="1" id="KW-0812">Transmembrane</keyword>
<keyword evidence="1" id="KW-1133">Transmembrane helix</keyword>
<sequence length="820" mass="89995">MQVHVQQQELYVYGTDLWKSIDGGRDFTLQKKLFGGDMFHEFDSTLGGAFMLRTATQRIYYGRAGSDDLLLVSSLNVDPHGADSFNALYFDEVGDASVIKVPRVRDTSLYANPTLYPVGFLGDSSGALREDLGISRLSLPVASVTAVADDSFPGVLVPIPRGESRWWMWIYDMDSLGAVNGVTWEPWHILKRIAQTNLWIGESGDCVIDEINAQKTVASCLTSTDFGKISSSESIAVVNGLQVAGLNSTFWIGAVAPKLQDWTPVVQGNVVITLVAPQGSNNVTGSWARSDVGRTIVVNGGAIVITSLASATTANGLTVWPPTSGTDGNGVLTVATGTWNLYDFRHWIDETQTFAQTVNVQAVGTGSTGGLALCHLSAGSMKMSSKHIGMIFDDHSGFGIIQRIISETNFEISILSSISVGVKASGTWNIYPSSRDFDFSSSANAPSSQFRRRPWALRADHCRWDSLETSTAASVVYLGYLENVTIAATLRMKRDWASTNELSWASRMSFSVTNPTLHDTQQIHLSGDNADVESGINMTIVDAGIMGQNILSIRPVSYSLTCEDSTPTIWLFSRCPPTRSIRIEQVLDVQTFLYGAATLVYDVPLVESLPFNYRPPSTEGKSVPTTEHIYNAAPDKPRYNDRYWASRTTGKLKQCLNAQSRFACNCTDAQRSSEFVADSDCIDKAIRVLYSQVYVPSLFVHEHGKEPVALSHTFRLTELNGREDYCISSADDCSDVTSLRSALLEPGFDNITWTGSELYHFKVSADFHYCTLETEMQVYVILAPTATLVEQSAMATAAVVFLIWLLVTYLYHSYKEGQGW</sequence>
<dbReference type="EMBL" id="KQ965738">
    <property type="protein sequence ID" value="KXS19395.1"/>
    <property type="molecule type" value="Genomic_DNA"/>
</dbReference>